<dbReference type="Proteomes" id="UP001289645">
    <property type="component" value="Unassembled WGS sequence"/>
</dbReference>
<proteinExistence type="predicted"/>
<evidence type="ECO:0000313" key="2">
    <source>
        <dbReference type="Proteomes" id="UP001289645"/>
    </source>
</evidence>
<evidence type="ECO:0000313" key="1">
    <source>
        <dbReference type="EMBL" id="MDZ5085217.1"/>
    </source>
</evidence>
<protein>
    <submittedName>
        <fullName evidence="1">Uncharacterized protein</fullName>
    </submittedName>
</protein>
<comment type="caution">
    <text evidence="1">The sequence shown here is derived from an EMBL/GenBank/DDBJ whole genome shotgun (WGS) entry which is preliminary data.</text>
</comment>
<sequence length="98" mass="11057">MNEFNSRNQLATNSQWRIPMSKTGRTNYRRGSRGTPKPERQIVVRSIRRDPPDLRKLSRAVIAMALRDAEAAAEVREAESMTAATPTTRDLSVESVDD</sequence>
<dbReference type="EMBL" id="JAOXLN010000005">
    <property type="protein sequence ID" value="MDZ5085217.1"/>
    <property type="molecule type" value="Genomic_DNA"/>
</dbReference>
<name>A0ACC6ME62_MYCPF</name>
<organism evidence="1 2">
    <name type="scientific">Mycolicibacterium parafortuitum</name>
    <name type="common">Mycobacterium parafortuitum</name>
    <dbReference type="NCBI Taxonomy" id="39692"/>
    <lineage>
        <taxon>Bacteria</taxon>
        <taxon>Bacillati</taxon>
        <taxon>Actinomycetota</taxon>
        <taxon>Actinomycetes</taxon>
        <taxon>Mycobacteriales</taxon>
        <taxon>Mycobacteriaceae</taxon>
        <taxon>Mycolicibacterium</taxon>
    </lineage>
</organism>
<accession>A0ACC6ME62</accession>
<keyword evidence="2" id="KW-1185">Reference proteome</keyword>
<reference evidence="1 2" key="1">
    <citation type="journal article" date="2021" name="Chemosphere">
        <title>Bioballs carrying a syntrophic Rhodococcus and Mycolicibacterium consortium for simultaneous sorption and biodegradation of fuel oil in contaminated freshwater.</title>
        <authorList>
            <person name="Naloka K."/>
            <person name="Polrit D."/>
            <person name="Muangchinda C."/>
            <person name="Thoetkiattikul H."/>
            <person name="Pinyakong O."/>
        </authorList>
    </citation>
    <scope>NUCLEOTIDE SEQUENCE [LARGE SCALE GENOMIC DNA]</scope>
    <source>
        <strain evidence="1 2">J101</strain>
    </source>
</reference>
<gene>
    <name evidence="1" type="ORF">OHX15_07440</name>
</gene>